<organism evidence="2 3">
    <name type="scientific">candidate division WWE3 bacterium</name>
    <dbReference type="NCBI Taxonomy" id="2053526"/>
    <lineage>
        <taxon>Bacteria</taxon>
        <taxon>Katanobacteria</taxon>
    </lineage>
</organism>
<feature type="binding site" evidence="1">
    <location>
        <position position="8"/>
    </location>
    <ligand>
        <name>a divalent metal cation</name>
        <dbReference type="ChEBI" id="CHEBI:60240"/>
        <label>1</label>
    </ligand>
</feature>
<feature type="binding site" evidence="1">
    <location>
        <position position="94"/>
    </location>
    <ligand>
        <name>a divalent metal cation</name>
        <dbReference type="ChEBI" id="CHEBI:60240"/>
        <label>1</label>
    </ligand>
</feature>
<gene>
    <name evidence="2" type="ORF">KC571_00250</name>
</gene>
<dbReference type="GO" id="GO:0005829">
    <property type="term" value="C:cytosol"/>
    <property type="evidence" value="ECO:0007669"/>
    <property type="project" value="TreeGrafter"/>
</dbReference>
<dbReference type="InterPro" id="IPR032466">
    <property type="entry name" value="Metal_Hydrolase"/>
</dbReference>
<keyword evidence="2" id="KW-0378">Hydrolase</keyword>
<feature type="binding site" evidence="1">
    <location>
        <position position="158"/>
    </location>
    <ligand>
        <name>a divalent metal cation</name>
        <dbReference type="ChEBI" id="CHEBI:60240"/>
        <label>2</label>
    </ligand>
</feature>
<dbReference type="SUPFAM" id="SSF51556">
    <property type="entry name" value="Metallo-dependent hydrolases"/>
    <property type="match status" value="1"/>
</dbReference>
<reference evidence="2" key="2">
    <citation type="journal article" date="2021" name="Microbiome">
        <title>Successional dynamics and alternative stable states in a saline activated sludge microbial community over 9 years.</title>
        <authorList>
            <person name="Wang Y."/>
            <person name="Ye J."/>
            <person name="Ju F."/>
            <person name="Liu L."/>
            <person name="Boyd J.A."/>
            <person name="Deng Y."/>
            <person name="Parks D.H."/>
            <person name="Jiang X."/>
            <person name="Yin X."/>
            <person name="Woodcroft B.J."/>
            <person name="Tyson G.W."/>
            <person name="Hugenholtz P."/>
            <person name="Polz M.F."/>
            <person name="Zhang T."/>
        </authorList>
    </citation>
    <scope>NUCLEOTIDE SEQUENCE</scope>
    <source>
        <strain evidence="2">HKST-UBA01</strain>
    </source>
</reference>
<sequence>MFIDTHCHLYEKRLRKNLGNILEQSAQAGVITFIVPAIDLKTIDQTLELSKQYNNVYPAIGIHPTEIKSDTIDHDLNVLKTHLQENPNVVAIGEIGLDATCVEDIPMQTQIEVLTKQIDLSLIHHLPTIIHNRGCTDELIDGLSQYSKSDLQHKMVFHCCEPNKKLLNFAVQNEIFMGLDGDVTYDPEKRQFVSQIPLELLVLETDAPYLLPEPLRSEKKYPNTPANIPIFAQLIAEKYAKPLEEIAASTTQNAQTLFQLPS</sequence>
<dbReference type="InterPro" id="IPR001130">
    <property type="entry name" value="TatD-like"/>
</dbReference>
<feature type="binding site" evidence="1">
    <location>
        <position position="131"/>
    </location>
    <ligand>
        <name>a divalent metal cation</name>
        <dbReference type="ChEBI" id="CHEBI:60240"/>
        <label>2</label>
    </ligand>
</feature>
<name>A0A955RNY1_UNCKA</name>
<feature type="binding site" evidence="1">
    <location>
        <position position="6"/>
    </location>
    <ligand>
        <name>a divalent metal cation</name>
        <dbReference type="ChEBI" id="CHEBI:60240"/>
        <label>1</label>
    </ligand>
</feature>
<dbReference type="PIRSF" id="PIRSF005902">
    <property type="entry name" value="DNase_TatD"/>
    <property type="match status" value="1"/>
</dbReference>
<proteinExistence type="predicted"/>
<feature type="binding site" evidence="1">
    <location>
        <position position="206"/>
    </location>
    <ligand>
        <name>a divalent metal cation</name>
        <dbReference type="ChEBI" id="CHEBI:60240"/>
        <label>1</label>
    </ligand>
</feature>
<dbReference type="PANTHER" id="PTHR46124:SF2">
    <property type="entry name" value="D-AMINOACYL-TRNA DEACYLASE"/>
    <property type="match status" value="1"/>
</dbReference>
<dbReference type="Gene3D" id="3.20.20.140">
    <property type="entry name" value="Metal-dependent hydrolases"/>
    <property type="match status" value="1"/>
</dbReference>
<dbReference type="AlphaFoldDB" id="A0A955RNY1"/>
<dbReference type="GO" id="GO:0046872">
    <property type="term" value="F:metal ion binding"/>
    <property type="evidence" value="ECO:0007669"/>
    <property type="project" value="UniProtKB-KW"/>
</dbReference>
<evidence type="ECO:0000256" key="1">
    <source>
        <dbReference type="PIRSR" id="PIRSR005902-1"/>
    </source>
</evidence>
<keyword evidence="1" id="KW-0479">Metal-binding</keyword>
<dbReference type="CDD" id="cd01310">
    <property type="entry name" value="TatD_DNAse"/>
    <property type="match status" value="1"/>
</dbReference>
<evidence type="ECO:0000313" key="2">
    <source>
        <dbReference type="EMBL" id="MCA9389816.1"/>
    </source>
</evidence>
<dbReference type="EMBL" id="JAGQKX010000003">
    <property type="protein sequence ID" value="MCA9389816.1"/>
    <property type="molecule type" value="Genomic_DNA"/>
</dbReference>
<dbReference type="GO" id="GO:0016788">
    <property type="term" value="F:hydrolase activity, acting on ester bonds"/>
    <property type="evidence" value="ECO:0007669"/>
    <property type="project" value="InterPro"/>
</dbReference>
<comment type="caution">
    <text evidence="2">The sequence shown here is derived from an EMBL/GenBank/DDBJ whole genome shotgun (WGS) entry which is preliminary data.</text>
</comment>
<dbReference type="Pfam" id="PF01026">
    <property type="entry name" value="TatD_DNase"/>
    <property type="match status" value="1"/>
</dbReference>
<evidence type="ECO:0000313" key="3">
    <source>
        <dbReference type="Proteomes" id="UP000701698"/>
    </source>
</evidence>
<protein>
    <submittedName>
        <fullName evidence="2">TatD family hydrolase</fullName>
    </submittedName>
</protein>
<accession>A0A955RNY1</accession>
<dbReference type="Proteomes" id="UP000701698">
    <property type="component" value="Unassembled WGS sequence"/>
</dbReference>
<dbReference type="PANTHER" id="PTHR46124">
    <property type="entry name" value="D-AMINOACYL-TRNA DEACYLASE"/>
    <property type="match status" value="1"/>
</dbReference>
<reference evidence="2" key="1">
    <citation type="submission" date="2020-04" db="EMBL/GenBank/DDBJ databases">
        <authorList>
            <person name="Zhang T."/>
        </authorList>
    </citation>
    <scope>NUCLEOTIDE SEQUENCE</scope>
    <source>
        <strain evidence="2">HKST-UBA01</strain>
    </source>
</reference>